<dbReference type="VEuPathDB" id="AmoebaDB:NfTy_014960"/>
<dbReference type="VEuPathDB" id="AmoebaDB:FDP41_010818"/>
<dbReference type="EMBL" id="VFQX01000007">
    <property type="protein sequence ID" value="KAF0982839.1"/>
    <property type="molecule type" value="Genomic_DNA"/>
</dbReference>
<evidence type="ECO:0008006" key="3">
    <source>
        <dbReference type="Google" id="ProtNLM"/>
    </source>
</evidence>
<dbReference type="Gene3D" id="3.40.30.10">
    <property type="entry name" value="Glutaredoxin"/>
    <property type="match status" value="1"/>
</dbReference>
<dbReference type="RefSeq" id="XP_044567552.1">
    <property type="nucleotide sequence ID" value="XM_044701157.1"/>
</dbReference>
<protein>
    <recommendedName>
        <fullName evidence="3">Thioredoxin domain-containing protein</fullName>
    </recommendedName>
</protein>
<dbReference type="AlphaFoldDB" id="A0A6A5CC65"/>
<comment type="caution">
    <text evidence="1">The sequence shown here is derived from an EMBL/GenBank/DDBJ whole genome shotgun (WGS) entry which is preliminary data.</text>
</comment>
<evidence type="ECO:0000313" key="2">
    <source>
        <dbReference type="Proteomes" id="UP000444721"/>
    </source>
</evidence>
<sequence length="402" mass="47075">MRDLWINEKKPVVEVDYEELARKRTQPNVVLQSQVGLKNVFDGLLLRRQKGSGSAGSVDLSPIEIEEELKFTRMIGILRIDFEKPAHQRYFNLMEKAYTIIRREFSNRALSILEVPADYVKLLREPFRNERKSPFYRIHSSGPNVKLLIEILKNLGFEDKDEDEPSLILLHCWKSNTNENMISCRGPCLKELEAMDCLTDENSQTMIEPVISMFQEWRNILGDRVEYKKIEGTVEDQIEHNVKTLFKTRTLVTRDRKEYDAMEILKNKPIIGLVFAPSWCVGIKLQNQQEYIEKVVNFHYETKEVYGLDSFEMIMVDGEQSEGRLFDYMKKKQMGFLVVPYTNVKAKLSLSNLFNPNNSVPRTYIVNLRKGVILNEFIHQHNVGLLEDCSIYMEWIKDLRAY</sequence>
<evidence type="ECO:0000313" key="1">
    <source>
        <dbReference type="EMBL" id="KAF0982839.1"/>
    </source>
</evidence>
<organism evidence="1 2">
    <name type="scientific">Naegleria fowleri</name>
    <name type="common">Brain eating amoeba</name>
    <dbReference type="NCBI Taxonomy" id="5763"/>
    <lineage>
        <taxon>Eukaryota</taxon>
        <taxon>Discoba</taxon>
        <taxon>Heterolobosea</taxon>
        <taxon>Tetramitia</taxon>
        <taxon>Eutetramitia</taxon>
        <taxon>Vahlkampfiidae</taxon>
        <taxon>Naegleria</taxon>
    </lineage>
</organism>
<keyword evidence="2" id="KW-1185">Reference proteome</keyword>
<dbReference type="OrthoDB" id="10307503at2759"/>
<reference evidence="1 2" key="1">
    <citation type="journal article" date="2019" name="Sci. Rep.">
        <title>Nanopore sequencing improves the draft genome of the human pathogenic amoeba Naegleria fowleri.</title>
        <authorList>
            <person name="Liechti N."/>
            <person name="Schurch N."/>
            <person name="Bruggmann R."/>
            <person name="Wittwer M."/>
        </authorList>
    </citation>
    <scope>NUCLEOTIDE SEQUENCE [LARGE SCALE GENOMIC DNA]</scope>
    <source>
        <strain evidence="1 2">ATCC 30894</strain>
    </source>
</reference>
<dbReference type="GeneID" id="68118033"/>
<name>A0A6A5CC65_NAEFO</name>
<gene>
    <name evidence="1" type="ORF">FDP41_010818</name>
</gene>
<dbReference type="Proteomes" id="UP000444721">
    <property type="component" value="Unassembled WGS sequence"/>
</dbReference>
<proteinExistence type="predicted"/>
<accession>A0A6A5CC65</accession>
<dbReference type="VEuPathDB" id="AmoebaDB:NF0024640"/>